<dbReference type="EMBL" id="JACBKZ010000005">
    <property type="protein sequence ID" value="KAF5949968.1"/>
    <property type="molecule type" value="Genomic_DNA"/>
</dbReference>
<organism evidence="3 4">
    <name type="scientific">Camellia sinensis</name>
    <name type="common">Tea plant</name>
    <name type="synonym">Thea sinensis</name>
    <dbReference type="NCBI Taxonomy" id="4442"/>
    <lineage>
        <taxon>Eukaryota</taxon>
        <taxon>Viridiplantae</taxon>
        <taxon>Streptophyta</taxon>
        <taxon>Embryophyta</taxon>
        <taxon>Tracheophyta</taxon>
        <taxon>Spermatophyta</taxon>
        <taxon>Magnoliopsida</taxon>
        <taxon>eudicotyledons</taxon>
        <taxon>Gunneridae</taxon>
        <taxon>Pentapetalae</taxon>
        <taxon>asterids</taxon>
        <taxon>Ericales</taxon>
        <taxon>Theaceae</taxon>
        <taxon>Camellia</taxon>
    </lineage>
</organism>
<dbReference type="PANTHER" id="PTHR46667">
    <property type="entry name" value="OS05G0182700 PROTEIN"/>
    <property type="match status" value="1"/>
</dbReference>
<dbReference type="AlphaFoldDB" id="A0A7J7HDK6"/>
<dbReference type="PANTHER" id="PTHR46667:SF1">
    <property type="entry name" value="OS09G0482740 PROTEIN"/>
    <property type="match status" value="1"/>
</dbReference>
<evidence type="ECO:0000313" key="4">
    <source>
        <dbReference type="Proteomes" id="UP000593564"/>
    </source>
</evidence>
<feature type="domain" description="DUF1664" evidence="2">
    <location>
        <begin position="145"/>
        <end position="275"/>
    </location>
</feature>
<dbReference type="Pfam" id="PF07889">
    <property type="entry name" value="DUF1664"/>
    <property type="match status" value="1"/>
</dbReference>
<dbReference type="InterPro" id="IPR012458">
    <property type="entry name" value="DUF1664"/>
</dbReference>
<evidence type="ECO:0000313" key="3">
    <source>
        <dbReference type="EMBL" id="KAF5949968.1"/>
    </source>
</evidence>
<dbReference type="Proteomes" id="UP000593564">
    <property type="component" value="Unassembled WGS sequence"/>
</dbReference>
<name>A0A7J7HDK6_CAMSI</name>
<accession>A0A7J7HDK6</accession>
<evidence type="ECO:0000256" key="1">
    <source>
        <dbReference type="SAM" id="MobiDB-lite"/>
    </source>
</evidence>
<keyword evidence="4" id="KW-1185">Reference proteome</keyword>
<reference evidence="3 4" key="2">
    <citation type="submission" date="2020-07" db="EMBL/GenBank/DDBJ databases">
        <title>Genome assembly of wild tea tree DASZ reveals pedigree and selection history of tea varieties.</title>
        <authorList>
            <person name="Zhang W."/>
        </authorList>
    </citation>
    <scope>NUCLEOTIDE SEQUENCE [LARGE SCALE GENOMIC DNA]</scope>
    <source>
        <strain evidence="4">cv. G240</strain>
        <tissue evidence="3">Leaf</tissue>
    </source>
</reference>
<reference evidence="4" key="1">
    <citation type="journal article" date="2020" name="Nat. Commun.">
        <title>Genome assembly of wild tea tree DASZ reveals pedigree and selection history of tea varieties.</title>
        <authorList>
            <person name="Zhang W."/>
            <person name="Zhang Y."/>
            <person name="Qiu H."/>
            <person name="Guo Y."/>
            <person name="Wan H."/>
            <person name="Zhang X."/>
            <person name="Scossa F."/>
            <person name="Alseekh S."/>
            <person name="Zhang Q."/>
            <person name="Wang P."/>
            <person name="Xu L."/>
            <person name="Schmidt M.H."/>
            <person name="Jia X."/>
            <person name="Li D."/>
            <person name="Zhu A."/>
            <person name="Guo F."/>
            <person name="Chen W."/>
            <person name="Ni D."/>
            <person name="Usadel B."/>
            <person name="Fernie A.R."/>
            <person name="Wen W."/>
        </authorList>
    </citation>
    <scope>NUCLEOTIDE SEQUENCE [LARGE SCALE GENOMIC DNA]</scope>
    <source>
        <strain evidence="4">cv. G240</strain>
    </source>
</reference>
<feature type="non-terminal residue" evidence="3">
    <location>
        <position position="1"/>
    </location>
</feature>
<gene>
    <name evidence="3" type="ORF">HYC85_011961</name>
</gene>
<feature type="region of interest" description="Disordered" evidence="1">
    <location>
        <begin position="1"/>
        <end position="24"/>
    </location>
</feature>
<proteinExistence type="predicted"/>
<protein>
    <recommendedName>
        <fullName evidence="2">DUF1664 domain-containing protein</fullName>
    </recommendedName>
</protein>
<comment type="caution">
    <text evidence="3">The sequence shown here is derived from an EMBL/GenBank/DDBJ whole genome shotgun (WGS) entry which is preliminary data.</text>
</comment>
<feature type="region of interest" description="Disordered" evidence="1">
    <location>
        <begin position="333"/>
        <end position="354"/>
    </location>
</feature>
<feature type="compositionally biased region" description="Basic and acidic residues" evidence="1">
    <location>
        <begin position="13"/>
        <end position="23"/>
    </location>
</feature>
<sequence length="383" mass="41902">SGRARGRVSGRLRAADRARRERVSGSPRAAGQFYTSINVNVIQFQWIRHESMALQTGVSTSKVLILVGAGLTGSVILRSGQLSDLISQLQELIKGVNEVEISPDKYDSALFAAQIRQLAQEIRELTVARPITIFNGNSNSTSSGSATSYLLPAAALGAMGYCYMWWKGWSLSDVMFVTKHNMANAVATVSKQLEHVSEALASTKRHLTKRLENLDWKLDDQKETSKLIANDVGNIFLVQVSEVKSNLNQIGYDIEIINQMVSGLEGKIELLESKQDTTNSGLWYLCQLAGGMKDGLSSKPFQDVGAKLTDHSTLTYGANSLKGLQFIAESKEPSAIEESTTNTNKKIDASDSPAKRVSTIKTRIHRSYPVGMSLTRDILGPYV</sequence>
<feature type="compositionally biased region" description="Basic residues" evidence="1">
    <location>
        <begin position="1"/>
        <end position="10"/>
    </location>
</feature>
<evidence type="ECO:0000259" key="2">
    <source>
        <dbReference type="Pfam" id="PF07889"/>
    </source>
</evidence>